<reference evidence="2" key="1">
    <citation type="submission" date="2018-06" db="EMBL/GenBank/DDBJ databases">
        <authorList>
            <person name="Zhirakovskaya E."/>
        </authorList>
    </citation>
    <scope>NUCLEOTIDE SEQUENCE</scope>
</reference>
<dbReference type="Gene3D" id="3.30.1780.10">
    <property type="entry name" value="ornithine cyclodeaminase, domain 1"/>
    <property type="match status" value="1"/>
</dbReference>
<keyword evidence="2" id="KW-0456">Lyase</keyword>
<organism evidence="2">
    <name type="scientific">hydrothermal vent metagenome</name>
    <dbReference type="NCBI Taxonomy" id="652676"/>
    <lineage>
        <taxon>unclassified sequences</taxon>
        <taxon>metagenomes</taxon>
        <taxon>ecological metagenomes</taxon>
    </lineage>
</organism>
<dbReference type="SUPFAM" id="SSF51735">
    <property type="entry name" value="NAD(P)-binding Rossmann-fold domains"/>
    <property type="match status" value="1"/>
</dbReference>
<dbReference type="AlphaFoldDB" id="A0A3B0VHM6"/>
<evidence type="ECO:0000256" key="1">
    <source>
        <dbReference type="ARBA" id="ARBA00008903"/>
    </source>
</evidence>
<protein>
    <submittedName>
        <fullName evidence="2">Ornithine cyclodeaminase</fullName>
        <ecNumber evidence="2">4.3.1.12</ecNumber>
    </submittedName>
</protein>
<dbReference type="GO" id="GO:0019752">
    <property type="term" value="P:carboxylic acid metabolic process"/>
    <property type="evidence" value="ECO:0007669"/>
    <property type="project" value="UniProtKB-ARBA"/>
</dbReference>
<evidence type="ECO:0000313" key="2">
    <source>
        <dbReference type="EMBL" id="VAW31566.1"/>
    </source>
</evidence>
<gene>
    <name evidence="2" type="ORF">MNBD_CHLOROFLEXI01-1758</name>
</gene>
<dbReference type="InterPro" id="IPR036291">
    <property type="entry name" value="NAD(P)-bd_dom_sf"/>
</dbReference>
<comment type="similarity">
    <text evidence="1">Belongs to the ornithine cyclodeaminase/mu-crystallin family.</text>
</comment>
<proteinExistence type="inferred from homology"/>
<dbReference type="Gene3D" id="3.40.50.720">
    <property type="entry name" value="NAD(P)-binding Rossmann-like Domain"/>
    <property type="match status" value="1"/>
</dbReference>
<dbReference type="InterPro" id="IPR003462">
    <property type="entry name" value="ODC_Mu_crystall"/>
</dbReference>
<dbReference type="GO" id="GO:0008473">
    <property type="term" value="F:ornithine cyclodeaminase activity"/>
    <property type="evidence" value="ECO:0007669"/>
    <property type="project" value="UniProtKB-EC"/>
</dbReference>
<dbReference type="FunFam" id="3.40.50.720:FF:000311">
    <property type="entry name" value="Ornithine cyclodeaminase"/>
    <property type="match status" value="1"/>
</dbReference>
<dbReference type="PIRSF" id="PIRSF001439">
    <property type="entry name" value="CryM"/>
    <property type="match status" value="1"/>
</dbReference>
<name>A0A3B0VHM6_9ZZZZ</name>
<dbReference type="InterPro" id="IPR023401">
    <property type="entry name" value="ODC_N"/>
</dbReference>
<dbReference type="EC" id="4.3.1.12" evidence="2"/>
<dbReference type="EMBL" id="UOEU01000250">
    <property type="protein sequence ID" value="VAW31566.1"/>
    <property type="molecule type" value="Genomic_DNA"/>
</dbReference>
<dbReference type="GO" id="GO:0016491">
    <property type="term" value="F:oxidoreductase activity"/>
    <property type="evidence" value="ECO:0007669"/>
    <property type="project" value="UniProtKB-ARBA"/>
</dbReference>
<dbReference type="GO" id="GO:0005737">
    <property type="term" value="C:cytoplasm"/>
    <property type="evidence" value="ECO:0007669"/>
    <property type="project" value="TreeGrafter"/>
</dbReference>
<sequence>MKIRILSAKDVRQALPMAEAIEGMKQAFAQLSTGQAVVPLRGRVDVAPQQGTTLTMPAFLSKSNDLAVKVVSIFPKNGARFEPTIYAAVLVLDAETGRPLALLEGGALTAIRTGAGAGAATDLLANPDASVVAILGSGVQARTQLEAVCTIRQVREVRVYSPTHEHAVDFARELRGVGPIPKLIRIMSNVETAVRGAEIICTATTSSNPVFKNEDLSLGVHINGVGSYTPAMQEIDAATVQRALVVVDSREAAWEEAGDLIVPLQDGLITKDHVHAELGEIVAGLKPGRTSPEQITFFKSVGVAVQDAIAGRIALENAIEHDLGMEVDF</sequence>
<dbReference type="PANTHER" id="PTHR13812:SF19">
    <property type="entry name" value="KETIMINE REDUCTASE MU-CRYSTALLIN"/>
    <property type="match status" value="1"/>
</dbReference>
<dbReference type="PANTHER" id="PTHR13812">
    <property type="entry name" value="KETIMINE REDUCTASE MU-CRYSTALLIN"/>
    <property type="match status" value="1"/>
</dbReference>
<accession>A0A3B0VHM6</accession>
<dbReference type="Pfam" id="PF02423">
    <property type="entry name" value="OCD_Mu_crystall"/>
    <property type="match status" value="1"/>
</dbReference>